<gene>
    <name evidence="2" type="ORF">PRZ48_011074</name>
</gene>
<name>A0ABR0EAZ1_ZASCE</name>
<evidence type="ECO:0000313" key="3">
    <source>
        <dbReference type="Proteomes" id="UP001305779"/>
    </source>
</evidence>
<feature type="compositionally biased region" description="Polar residues" evidence="1">
    <location>
        <begin position="305"/>
        <end position="320"/>
    </location>
</feature>
<dbReference type="Proteomes" id="UP001305779">
    <property type="component" value="Unassembled WGS sequence"/>
</dbReference>
<feature type="compositionally biased region" description="Polar residues" evidence="1">
    <location>
        <begin position="264"/>
        <end position="278"/>
    </location>
</feature>
<feature type="region of interest" description="Disordered" evidence="1">
    <location>
        <begin position="172"/>
        <end position="348"/>
    </location>
</feature>
<comment type="caution">
    <text evidence="2">The sequence shown here is derived from an EMBL/GenBank/DDBJ whole genome shotgun (WGS) entry which is preliminary data.</text>
</comment>
<organism evidence="2 3">
    <name type="scientific">Zasmidium cellare</name>
    <name type="common">Wine cellar mold</name>
    <name type="synonym">Racodium cellare</name>
    <dbReference type="NCBI Taxonomy" id="395010"/>
    <lineage>
        <taxon>Eukaryota</taxon>
        <taxon>Fungi</taxon>
        <taxon>Dikarya</taxon>
        <taxon>Ascomycota</taxon>
        <taxon>Pezizomycotina</taxon>
        <taxon>Dothideomycetes</taxon>
        <taxon>Dothideomycetidae</taxon>
        <taxon>Mycosphaerellales</taxon>
        <taxon>Mycosphaerellaceae</taxon>
        <taxon>Zasmidium</taxon>
    </lineage>
</organism>
<feature type="compositionally biased region" description="Polar residues" evidence="1">
    <location>
        <begin position="219"/>
        <end position="230"/>
    </location>
</feature>
<evidence type="ECO:0000313" key="2">
    <source>
        <dbReference type="EMBL" id="KAK4498416.1"/>
    </source>
</evidence>
<protein>
    <submittedName>
        <fullName evidence="2">Uncharacterized protein</fullName>
    </submittedName>
</protein>
<dbReference type="EMBL" id="JAXOVC010000008">
    <property type="protein sequence ID" value="KAK4498416.1"/>
    <property type="molecule type" value="Genomic_DNA"/>
</dbReference>
<keyword evidence="3" id="KW-1185">Reference proteome</keyword>
<feature type="compositionally biased region" description="Pro residues" evidence="1">
    <location>
        <begin position="333"/>
        <end position="344"/>
    </location>
</feature>
<sequence length="449" mass="48797">MPVYLLHGFRWPRPLIRIHIILQNLDDAAAEWLVAPKTTLAMLKNFNQLYPESMQHLTRLRFVEQYDPNDTSAEAASQPYAYVADIVHEVRLGVDVDEVRGQGVGNEQWAAMMELRDKLAPEEKVGWYVVVCGDEERWAPPTMSVLREGGHNHNGLGRESETESAFKQGIDSTRDMANGNGVASNNTNETPASLTPELSTTPPTRAGPQSVDGSVSPIREQSSTPNSEISISPVRRDSTANTNSRGVSPVEVRRALGPLDRVRNQSPAARSVNGNTIVNGHVTPKAQSNPSAKRLSAGLPPTPAQPQSTAGSQQPLSQAQRFAKRLSLQTRPTPSPPSIPPPAKQEPDDYEEVITISPATTAPVQSYRRSRASLVLIPSQNGNSSHTLDALSVAEGVNPAVYKPTNGDGHHDPNKYRAEQNGATPVFGQNLSQFDLIANNIENAFVAMR</sequence>
<evidence type="ECO:0000256" key="1">
    <source>
        <dbReference type="SAM" id="MobiDB-lite"/>
    </source>
</evidence>
<reference evidence="2 3" key="1">
    <citation type="journal article" date="2023" name="G3 (Bethesda)">
        <title>A chromosome-level genome assembly of Zasmidium syzygii isolated from banana leaves.</title>
        <authorList>
            <person name="van Westerhoven A.C."/>
            <person name="Mehrabi R."/>
            <person name="Talebi R."/>
            <person name="Steentjes M.B.F."/>
            <person name="Corcolon B."/>
            <person name="Chong P.A."/>
            <person name="Kema G.H.J."/>
            <person name="Seidl M.F."/>
        </authorList>
    </citation>
    <scope>NUCLEOTIDE SEQUENCE [LARGE SCALE GENOMIC DNA]</scope>
    <source>
        <strain evidence="2 3">P124</strain>
    </source>
</reference>
<feature type="compositionally biased region" description="Low complexity" evidence="1">
    <location>
        <begin position="190"/>
        <end position="204"/>
    </location>
</feature>
<accession>A0ABR0EAZ1</accession>
<proteinExistence type="predicted"/>